<sequence>MADTTHWFTLAYKGTTQRLETSTVPTLDALHAYIEQHHGIHREHQKLLTHGLLKGAATTPLSEILAPGSKVLLMGTPSATLDDQHQRETQWREAQKTYAKYAASPEDVRRTRSSADGLNDEYTFHRLQKLDGLPHADRALALLQRLRGDEGVRGIMRRRRYSVGVLLELHPMERSILGYNRNRGEVIALRLRTDDLLGFRTYESVREVLMHELAHMVWDEHDERFHRLNREHCREVVELDWTRRGRTVAGQRARFYEPREEDAAAVDGGALGAQGFVLGGSVPDGAQEASAAELAYRAWQRRKQQ</sequence>
<dbReference type="Pfam" id="PF08325">
    <property type="entry name" value="WLM"/>
    <property type="match status" value="1"/>
</dbReference>
<dbReference type="Gene3D" id="3.10.20.90">
    <property type="entry name" value="Phosphatidylinositol 3-kinase Catalytic Subunit, Chain A, domain 1"/>
    <property type="match status" value="1"/>
</dbReference>
<dbReference type="GO" id="GO:0070628">
    <property type="term" value="F:proteasome binding"/>
    <property type="evidence" value="ECO:0007669"/>
    <property type="project" value="TreeGrafter"/>
</dbReference>
<keyword evidence="3" id="KW-1185">Reference proteome</keyword>
<dbReference type="AlphaFoldDB" id="A0A9W8HG46"/>
<feature type="domain" description="WLM" evidence="1">
    <location>
        <begin position="115"/>
        <end position="304"/>
    </location>
</feature>
<proteinExistence type="predicted"/>
<dbReference type="OrthoDB" id="49605at2759"/>
<dbReference type="PANTHER" id="PTHR47795:SF1">
    <property type="entry name" value="DNA-DEPENDENT METALLOPROTEASE WSS1 HOMOLOG 2"/>
    <property type="match status" value="1"/>
</dbReference>
<dbReference type="PANTHER" id="PTHR47795">
    <property type="entry name" value="UBIQUITIN AND WLM DOMAIN-CONTAINING METALLOPROTEASE SPCC1442.07C"/>
    <property type="match status" value="1"/>
</dbReference>
<reference evidence="2" key="1">
    <citation type="submission" date="2022-07" db="EMBL/GenBank/DDBJ databases">
        <title>Phylogenomic reconstructions and comparative analyses of Kickxellomycotina fungi.</title>
        <authorList>
            <person name="Reynolds N.K."/>
            <person name="Stajich J.E."/>
            <person name="Barry K."/>
            <person name="Grigoriev I.V."/>
            <person name="Crous P."/>
            <person name="Smith M.E."/>
        </authorList>
    </citation>
    <scope>NUCLEOTIDE SEQUENCE</scope>
    <source>
        <strain evidence="2">BCRC 34489</strain>
    </source>
</reference>
<gene>
    <name evidence="2" type="ORF">GGI15_002813</name>
</gene>
<name>A0A9W8HG46_9FUNG</name>
<evidence type="ECO:0000313" key="3">
    <source>
        <dbReference type="Proteomes" id="UP001140172"/>
    </source>
</evidence>
<organism evidence="2 3">
    <name type="scientific">Coemansia interrupta</name>
    <dbReference type="NCBI Taxonomy" id="1126814"/>
    <lineage>
        <taxon>Eukaryota</taxon>
        <taxon>Fungi</taxon>
        <taxon>Fungi incertae sedis</taxon>
        <taxon>Zoopagomycota</taxon>
        <taxon>Kickxellomycotina</taxon>
        <taxon>Kickxellomycetes</taxon>
        <taxon>Kickxellales</taxon>
        <taxon>Kickxellaceae</taxon>
        <taxon>Coemansia</taxon>
    </lineage>
</organism>
<dbReference type="Proteomes" id="UP001140172">
    <property type="component" value="Unassembled WGS sequence"/>
</dbReference>
<protein>
    <recommendedName>
        <fullName evidence="1">WLM domain-containing protein</fullName>
    </recommendedName>
</protein>
<comment type="caution">
    <text evidence="2">The sequence shown here is derived from an EMBL/GenBank/DDBJ whole genome shotgun (WGS) entry which is preliminary data.</text>
</comment>
<evidence type="ECO:0000313" key="2">
    <source>
        <dbReference type="EMBL" id="KAJ2782758.1"/>
    </source>
</evidence>
<evidence type="ECO:0000259" key="1">
    <source>
        <dbReference type="PROSITE" id="PS51397"/>
    </source>
</evidence>
<dbReference type="InterPro" id="IPR013536">
    <property type="entry name" value="WLM_dom"/>
</dbReference>
<dbReference type="EMBL" id="JANBUM010000165">
    <property type="protein sequence ID" value="KAJ2782758.1"/>
    <property type="molecule type" value="Genomic_DNA"/>
</dbReference>
<dbReference type="PROSITE" id="PS51397">
    <property type="entry name" value="WLM"/>
    <property type="match status" value="1"/>
</dbReference>
<accession>A0A9W8HG46</accession>